<evidence type="ECO:0000313" key="4">
    <source>
        <dbReference type="Proteomes" id="UP000093199"/>
    </source>
</evidence>
<dbReference type="STRING" id="33978.A6M13_09150"/>
<evidence type="ECO:0000313" key="3">
    <source>
        <dbReference type="EMBL" id="OCS87467.1"/>
    </source>
</evidence>
<dbReference type="RefSeq" id="WP_066542984.1">
    <property type="nucleotide sequence ID" value="NZ_MASJ01000003.1"/>
</dbReference>
<dbReference type="Proteomes" id="UP000093199">
    <property type="component" value="Unassembled WGS sequence"/>
</dbReference>
<dbReference type="InterPro" id="IPR010330">
    <property type="entry name" value="CoiA_nuc"/>
</dbReference>
<evidence type="ECO:0000259" key="1">
    <source>
        <dbReference type="Pfam" id="PF06054"/>
    </source>
</evidence>
<feature type="domain" description="Competence protein CoiA nuclease-like" evidence="1">
    <location>
        <begin position="66"/>
        <end position="210"/>
    </location>
</feature>
<dbReference type="EMBL" id="MASJ01000003">
    <property type="protein sequence ID" value="OCS87467.1"/>
    <property type="molecule type" value="Genomic_DNA"/>
</dbReference>
<dbReference type="OrthoDB" id="3784230at2"/>
<reference evidence="3 4" key="1">
    <citation type="submission" date="2016-07" db="EMBL/GenBank/DDBJ databases">
        <title>Caryophanon tenue genome sequencing.</title>
        <authorList>
            <person name="Verma A."/>
            <person name="Pal Y."/>
            <person name="Krishnamurthi S."/>
        </authorList>
    </citation>
    <scope>NUCLEOTIDE SEQUENCE [LARGE SCALE GENOMIC DNA]</scope>
    <source>
        <strain evidence="3 4">DSM 14152</strain>
    </source>
</reference>
<comment type="caution">
    <text evidence="3">The sequence shown here is derived from an EMBL/GenBank/DDBJ whole genome shotgun (WGS) entry which is preliminary data.</text>
</comment>
<dbReference type="Pfam" id="PF06054">
    <property type="entry name" value="CoiA_nuc"/>
    <property type="match status" value="1"/>
</dbReference>
<dbReference type="Pfam" id="PF25164">
    <property type="entry name" value="CoiA_N"/>
    <property type="match status" value="1"/>
</dbReference>
<accession>A0A1C0YJV4</accession>
<organism evidence="3 4">
    <name type="scientific">Caryophanon tenue</name>
    <dbReference type="NCBI Taxonomy" id="33978"/>
    <lineage>
        <taxon>Bacteria</taxon>
        <taxon>Bacillati</taxon>
        <taxon>Bacillota</taxon>
        <taxon>Bacilli</taxon>
        <taxon>Bacillales</taxon>
        <taxon>Caryophanaceae</taxon>
        <taxon>Caryophanon</taxon>
    </lineage>
</organism>
<dbReference type="InterPro" id="IPR021176">
    <property type="entry name" value="Competence-induced_CoiA"/>
</dbReference>
<evidence type="ECO:0000259" key="2">
    <source>
        <dbReference type="Pfam" id="PF25164"/>
    </source>
</evidence>
<dbReference type="AlphaFoldDB" id="A0A1C0YJV4"/>
<dbReference type="PIRSF" id="PIRSF007487">
    <property type="entry name" value="Competence-induced_CoiA_bac"/>
    <property type="match status" value="1"/>
</dbReference>
<evidence type="ECO:0008006" key="5">
    <source>
        <dbReference type="Google" id="ProtNLM"/>
    </source>
</evidence>
<sequence length="355" mass="42317">MLTAQQQDGTQICTLHYSREQLRTRRTEQFYCRDCQAAVTLKIGRKNIPHFAHKSVHCHQFSSERESPTHLAGKAALYSFFQQHCHDVQLEMYIQQIAQRPDVLIDQTYAIEFQCSTIPLSFIEQRTDGYISANYIPIWILHAKHTALGWNVLSLTQFEQYFFQDAHAYPYLLLFQPEQQMFYYYTSCIQVSKTKFLCYVQQIPLQAQTFPFYTPAAIPLAIYLETIDTQRQHRERYLEHSRRFNTQGVHHRILRLAYDHFGGVAYTPFYIGVYIPNAFCFNMHPFDWQLLFVVWRKLHRHAHYDEFQQWSQLAMFTPIQYQVLEQYEQILQTPNLASLSYEQLFTYIHCEIVAQ</sequence>
<keyword evidence="4" id="KW-1185">Reference proteome</keyword>
<feature type="domain" description="Competence protein CoiA-like N-terminal" evidence="2">
    <location>
        <begin position="16"/>
        <end position="59"/>
    </location>
</feature>
<gene>
    <name evidence="3" type="ORF">A6M13_09150</name>
</gene>
<name>A0A1C0YJV4_9BACL</name>
<proteinExistence type="predicted"/>
<dbReference type="InterPro" id="IPR057253">
    <property type="entry name" value="CoiA-like_N"/>
</dbReference>
<protein>
    <recommendedName>
        <fullName evidence="5">Competence protein CoiA</fullName>
    </recommendedName>
</protein>